<name>A0A0A0I728_CLOBO</name>
<dbReference type="PROSITE" id="PS50943">
    <property type="entry name" value="HTH_CROC1"/>
    <property type="match status" value="1"/>
</dbReference>
<dbReference type="SMART" id="SM00530">
    <property type="entry name" value="HTH_XRE"/>
    <property type="match status" value="1"/>
</dbReference>
<dbReference type="RefSeq" id="WP_039259932.1">
    <property type="nucleotide sequence ID" value="NZ_JDRY01000086.1"/>
</dbReference>
<dbReference type="Proteomes" id="UP000030014">
    <property type="component" value="Unassembled WGS sequence"/>
</dbReference>
<dbReference type="GO" id="GO:0003677">
    <property type="term" value="F:DNA binding"/>
    <property type="evidence" value="ECO:0007669"/>
    <property type="project" value="InterPro"/>
</dbReference>
<proteinExistence type="predicted"/>
<dbReference type="Pfam" id="PF01381">
    <property type="entry name" value="HTH_3"/>
    <property type="match status" value="1"/>
</dbReference>
<evidence type="ECO:0000313" key="2">
    <source>
        <dbReference type="EMBL" id="KGM96106.1"/>
    </source>
</evidence>
<gene>
    <name evidence="2" type="ORF">Z955_13390</name>
</gene>
<dbReference type="InterPro" id="IPR010982">
    <property type="entry name" value="Lambda_DNA-bd_dom_sf"/>
</dbReference>
<evidence type="ECO:0000313" key="3">
    <source>
        <dbReference type="Proteomes" id="UP000030014"/>
    </source>
</evidence>
<comment type="caution">
    <text evidence="2">The sequence shown here is derived from an EMBL/GenBank/DDBJ whole genome shotgun (WGS) entry which is preliminary data.</text>
</comment>
<dbReference type="EMBL" id="JDRY01000086">
    <property type="protein sequence ID" value="KGM96106.1"/>
    <property type="molecule type" value="Genomic_DNA"/>
</dbReference>
<feature type="domain" description="HTH cro/C1-type" evidence="1">
    <location>
        <begin position="8"/>
        <end position="62"/>
    </location>
</feature>
<dbReference type="InterPro" id="IPR001387">
    <property type="entry name" value="Cro/C1-type_HTH"/>
</dbReference>
<sequence length="68" mass="7776">MYKIKLDLKNKRLDANITQKFLATKCSLTQSAVSKIERNLQTTTLLALENFSNALDIHPLDLFIVIKK</sequence>
<reference evidence="2 3" key="1">
    <citation type="submission" date="2014-01" db="EMBL/GenBank/DDBJ databases">
        <title>Plasmidome dynamics in the species complex Clostridium novyi sensu lato converts strains of independent lineages into distinctly different pathogens.</title>
        <authorList>
            <person name="Skarin H."/>
            <person name="Segerman B."/>
        </authorList>
    </citation>
    <scope>NUCLEOTIDE SEQUENCE [LARGE SCALE GENOMIC DNA]</scope>
    <source>
        <strain evidence="2 3">DC5</strain>
    </source>
</reference>
<accession>A0A0A0I728</accession>
<organism evidence="2 3">
    <name type="scientific">Clostridium botulinum C/D str. DC5</name>
    <dbReference type="NCBI Taxonomy" id="1443128"/>
    <lineage>
        <taxon>Bacteria</taxon>
        <taxon>Bacillati</taxon>
        <taxon>Bacillota</taxon>
        <taxon>Clostridia</taxon>
        <taxon>Eubacteriales</taxon>
        <taxon>Clostridiaceae</taxon>
        <taxon>Clostridium</taxon>
    </lineage>
</organism>
<dbReference type="Gene3D" id="1.10.260.40">
    <property type="entry name" value="lambda repressor-like DNA-binding domains"/>
    <property type="match status" value="1"/>
</dbReference>
<dbReference type="AlphaFoldDB" id="A0A0A0I728"/>
<dbReference type="CDD" id="cd00093">
    <property type="entry name" value="HTH_XRE"/>
    <property type="match status" value="1"/>
</dbReference>
<protein>
    <recommendedName>
        <fullName evidence="1">HTH cro/C1-type domain-containing protein</fullName>
    </recommendedName>
</protein>
<evidence type="ECO:0000259" key="1">
    <source>
        <dbReference type="PROSITE" id="PS50943"/>
    </source>
</evidence>
<dbReference type="SUPFAM" id="SSF47413">
    <property type="entry name" value="lambda repressor-like DNA-binding domains"/>
    <property type="match status" value="1"/>
</dbReference>